<dbReference type="InterPro" id="IPR007890">
    <property type="entry name" value="CHASE2"/>
</dbReference>
<dbReference type="Proteomes" id="UP000781710">
    <property type="component" value="Unassembled WGS sequence"/>
</dbReference>
<dbReference type="InterPro" id="IPR029787">
    <property type="entry name" value="Nucleotide_cyclase"/>
</dbReference>
<dbReference type="SUPFAM" id="SSF55073">
    <property type="entry name" value="Nucleotide cyclase"/>
    <property type="match status" value="1"/>
</dbReference>
<dbReference type="SMART" id="SM00267">
    <property type="entry name" value="GGDEF"/>
    <property type="match status" value="1"/>
</dbReference>
<dbReference type="EC" id="2.7.7.65" evidence="1"/>
<feature type="transmembrane region" description="Helical" evidence="3">
    <location>
        <begin position="375"/>
        <end position="394"/>
    </location>
</feature>
<evidence type="ECO:0000256" key="3">
    <source>
        <dbReference type="SAM" id="Phobius"/>
    </source>
</evidence>
<sequence length="585" mass="62785">MPDWRRGRRIAHTAGPVSTAAQKPKWKPRLLTAVGAAALAILVTLSGLTAPLDAWIYDRLVLGASPDPDPGIVVIDVDQKSLAELGRWPWSRRTHAQLVDRLRLTEVKGIAFNVLLSEPALFDPEGDALLARAISRSGRVVLPVLAEPVQLNSSTVELMPIPEFAASAASLGHAEMALDDDGVARSAYLRAGLGSPHWPALALALLQLDQPAGAGGHLPGRRLAATGLETASPYEWVRDYEVLVPFASPPNAFRHVSYTDVLNQRIPASLLRGNWIIVGVSATGMGPLARAPGQSPTASMSGTDYQANLLNMLLKRAAITPMSEGWQAVLAALLAALPLLLSLLPGLRRIWRPTVLTMVGTLVLSVLLLRYGHAWFSPVPALLVLALGASLWVYRLLRRTHHQAQSDALTGLANRNRFDHALDHELRIARRTGQPLSLLVMDIDHFKQLNDTQGHAAGDGALKALGRILRSRARRPRDLVARLGGDEFAVLLPETSAQAAATIATTIHVDLANHGRKPHGANAGAPPPFTASVGIHTYVSGDDAGPEDVFDRADAALYRAKQAGRNRSFSHTGEHEPVGSPVQRT</sequence>
<feature type="transmembrane region" description="Helical" evidence="3">
    <location>
        <begin position="325"/>
        <end position="343"/>
    </location>
</feature>
<evidence type="ECO:0000313" key="6">
    <source>
        <dbReference type="Proteomes" id="UP000781710"/>
    </source>
</evidence>
<comment type="caution">
    <text evidence="5">The sequence shown here is derived from an EMBL/GenBank/DDBJ whole genome shotgun (WGS) entry which is preliminary data.</text>
</comment>
<dbReference type="NCBIfam" id="TIGR00254">
    <property type="entry name" value="GGDEF"/>
    <property type="match status" value="1"/>
</dbReference>
<evidence type="ECO:0000256" key="1">
    <source>
        <dbReference type="ARBA" id="ARBA00012528"/>
    </source>
</evidence>
<reference evidence="5 6" key="1">
    <citation type="submission" date="2017-10" db="EMBL/GenBank/DDBJ databases">
        <title>Whole genome sequencing of members of genus Pseudoxanthomonas.</title>
        <authorList>
            <person name="Kumar S."/>
            <person name="Bansal K."/>
            <person name="Kaur A."/>
            <person name="Patil P."/>
            <person name="Sharma S."/>
            <person name="Patil P.B."/>
        </authorList>
    </citation>
    <scope>NUCLEOTIDE SEQUENCE [LARGE SCALE GENOMIC DNA]</scope>
    <source>
        <strain evidence="5 6">DSM 17109</strain>
    </source>
</reference>
<dbReference type="Pfam" id="PF00990">
    <property type="entry name" value="GGDEF"/>
    <property type="match status" value="1"/>
</dbReference>
<dbReference type="PANTHER" id="PTHR45138">
    <property type="entry name" value="REGULATORY COMPONENTS OF SENSORY TRANSDUCTION SYSTEM"/>
    <property type="match status" value="1"/>
</dbReference>
<keyword evidence="3" id="KW-0472">Membrane</keyword>
<dbReference type="PANTHER" id="PTHR45138:SF24">
    <property type="entry name" value="DIGUANYLATE CYCLASE DGCC-RELATED"/>
    <property type="match status" value="1"/>
</dbReference>
<keyword evidence="3" id="KW-0812">Transmembrane</keyword>
<keyword evidence="6" id="KW-1185">Reference proteome</keyword>
<evidence type="ECO:0000313" key="5">
    <source>
        <dbReference type="EMBL" id="KAF1725326.1"/>
    </source>
</evidence>
<protein>
    <recommendedName>
        <fullName evidence="1">diguanylate cyclase</fullName>
        <ecNumber evidence="1">2.7.7.65</ecNumber>
    </recommendedName>
</protein>
<dbReference type="PROSITE" id="PS50887">
    <property type="entry name" value="GGDEF"/>
    <property type="match status" value="1"/>
</dbReference>
<dbReference type="InterPro" id="IPR043128">
    <property type="entry name" value="Rev_trsase/Diguanyl_cyclase"/>
</dbReference>
<dbReference type="InterPro" id="IPR000160">
    <property type="entry name" value="GGDEF_dom"/>
</dbReference>
<dbReference type="SMART" id="SM01080">
    <property type="entry name" value="CHASE2"/>
    <property type="match status" value="1"/>
</dbReference>
<dbReference type="Pfam" id="PF05226">
    <property type="entry name" value="CHASE2"/>
    <property type="match status" value="1"/>
</dbReference>
<dbReference type="Gene3D" id="3.30.70.270">
    <property type="match status" value="1"/>
</dbReference>
<feature type="region of interest" description="Disordered" evidence="2">
    <location>
        <begin position="563"/>
        <end position="585"/>
    </location>
</feature>
<gene>
    <name evidence="5" type="ORF">CSC78_08895</name>
</gene>
<organism evidence="5 6">
    <name type="scientific">Pseudoxanthomonas japonensis</name>
    <dbReference type="NCBI Taxonomy" id="69284"/>
    <lineage>
        <taxon>Bacteria</taxon>
        <taxon>Pseudomonadati</taxon>
        <taxon>Pseudomonadota</taxon>
        <taxon>Gammaproteobacteria</taxon>
        <taxon>Lysobacterales</taxon>
        <taxon>Lysobacteraceae</taxon>
        <taxon>Pseudoxanthomonas</taxon>
    </lineage>
</organism>
<keyword evidence="3" id="KW-1133">Transmembrane helix</keyword>
<feature type="transmembrane region" description="Helical" evidence="3">
    <location>
        <begin position="350"/>
        <end position="369"/>
    </location>
</feature>
<name>A0ABQ6ZHJ9_9GAMM</name>
<proteinExistence type="predicted"/>
<dbReference type="InterPro" id="IPR050469">
    <property type="entry name" value="Diguanylate_Cyclase"/>
</dbReference>
<dbReference type="EMBL" id="PDWW01000010">
    <property type="protein sequence ID" value="KAF1725326.1"/>
    <property type="molecule type" value="Genomic_DNA"/>
</dbReference>
<evidence type="ECO:0000256" key="2">
    <source>
        <dbReference type="SAM" id="MobiDB-lite"/>
    </source>
</evidence>
<feature type="domain" description="GGDEF" evidence="4">
    <location>
        <begin position="434"/>
        <end position="573"/>
    </location>
</feature>
<accession>A0ABQ6ZHJ9</accession>
<feature type="transmembrane region" description="Helical" evidence="3">
    <location>
        <begin position="30"/>
        <end position="52"/>
    </location>
</feature>
<evidence type="ECO:0000259" key="4">
    <source>
        <dbReference type="PROSITE" id="PS50887"/>
    </source>
</evidence>
<dbReference type="CDD" id="cd01949">
    <property type="entry name" value="GGDEF"/>
    <property type="match status" value="1"/>
</dbReference>